<dbReference type="Gene3D" id="3.30.450.150">
    <property type="entry name" value="Haem-degrading domain"/>
    <property type="match status" value="1"/>
</dbReference>
<protein>
    <submittedName>
        <fullName evidence="1">Heme-binding protein</fullName>
    </submittedName>
</protein>
<dbReference type="Proteomes" id="UP001165565">
    <property type="component" value="Unassembled WGS sequence"/>
</dbReference>
<dbReference type="RefSeq" id="WP_265270041.1">
    <property type="nucleotide sequence ID" value="NZ_JANFAV010000013.1"/>
</dbReference>
<keyword evidence="2" id="KW-1185">Reference proteome</keyword>
<reference evidence="1" key="1">
    <citation type="submission" date="2022-06" db="EMBL/GenBank/DDBJ databases">
        <title>Sphingomonas sp. nov. isolated from rhizosphere soil of tomato.</title>
        <authorList>
            <person name="Dong H."/>
            <person name="Gao R."/>
        </authorList>
    </citation>
    <scope>NUCLEOTIDE SEQUENCE</scope>
    <source>
        <strain evidence="1">MMSM24</strain>
    </source>
</reference>
<proteinExistence type="predicted"/>
<dbReference type="SUPFAM" id="SSF143744">
    <property type="entry name" value="GlcG-like"/>
    <property type="match status" value="1"/>
</dbReference>
<dbReference type="EMBL" id="JANFAV010000013">
    <property type="protein sequence ID" value="MCW6536489.1"/>
    <property type="molecule type" value="Genomic_DNA"/>
</dbReference>
<dbReference type="InterPro" id="IPR052517">
    <property type="entry name" value="GlcG_carb_metab_protein"/>
</dbReference>
<sequence>MQFKPFIDAADARALIDAGVAAAQRERLAMSLAVVDAAGYPLALHRMDGAGLLTAEVALRKARTAALLRAPSRVLAERMASDPALLALTDYLPMAGGLPATAEGGAVAGAIGISGGNAEQDERIGNAALLGLRPAAG</sequence>
<dbReference type="Pfam" id="PF03928">
    <property type="entry name" value="HbpS-like"/>
    <property type="match status" value="1"/>
</dbReference>
<accession>A0AA41ZBD1</accession>
<evidence type="ECO:0000313" key="2">
    <source>
        <dbReference type="Proteomes" id="UP001165565"/>
    </source>
</evidence>
<gene>
    <name evidence="1" type="ORF">NEE01_17055</name>
</gene>
<dbReference type="PANTHER" id="PTHR34309:SF1">
    <property type="entry name" value="PROTEIN GLCG"/>
    <property type="match status" value="1"/>
</dbReference>
<dbReference type="AlphaFoldDB" id="A0AA41ZBD1"/>
<name>A0AA41ZBD1_9SPHN</name>
<dbReference type="InterPro" id="IPR005624">
    <property type="entry name" value="PduO/GlcC-like"/>
</dbReference>
<dbReference type="PANTHER" id="PTHR34309">
    <property type="entry name" value="SLR1406 PROTEIN"/>
    <property type="match status" value="1"/>
</dbReference>
<evidence type="ECO:0000313" key="1">
    <source>
        <dbReference type="EMBL" id="MCW6536489.1"/>
    </source>
</evidence>
<organism evidence="1 2">
    <name type="scientific">Sphingomonas lycopersici</name>
    <dbReference type="NCBI Taxonomy" id="2951807"/>
    <lineage>
        <taxon>Bacteria</taxon>
        <taxon>Pseudomonadati</taxon>
        <taxon>Pseudomonadota</taxon>
        <taxon>Alphaproteobacteria</taxon>
        <taxon>Sphingomonadales</taxon>
        <taxon>Sphingomonadaceae</taxon>
        <taxon>Sphingomonas</taxon>
    </lineage>
</organism>
<dbReference type="InterPro" id="IPR038084">
    <property type="entry name" value="PduO/GlcC-like_sf"/>
</dbReference>
<comment type="caution">
    <text evidence="1">The sequence shown here is derived from an EMBL/GenBank/DDBJ whole genome shotgun (WGS) entry which is preliminary data.</text>
</comment>